<gene>
    <name evidence="1" type="ORF">LAh10_171</name>
</gene>
<evidence type="ECO:0000313" key="2">
    <source>
        <dbReference type="Proteomes" id="UP000318420"/>
    </source>
</evidence>
<keyword evidence="2" id="KW-1185">Reference proteome</keyword>
<dbReference type="Proteomes" id="UP000318420">
    <property type="component" value="Segment"/>
</dbReference>
<organism evidence="1 2">
    <name type="scientific">Aeromonas phage LAh10</name>
    <dbReference type="NCBI Taxonomy" id="2591025"/>
    <lineage>
        <taxon>Viruses</taxon>
        <taxon>Duplodnaviria</taxon>
        <taxon>Heunggongvirae</taxon>
        <taxon>Uroviricota</taxon>
        <taxon>Caudoviricetes</taxon>
        <taxon>Chimalliviridae</taxon>
        <taxon>Ludhianavirus</taxon>
        <taxon>Ludhianavirus LAh10</taxon>
    </lineage>
</organism>
<proteinExistence type="predicted"/>
<dbReference type="EMBL" id="MK838116">
    <property type="protein sequence ID" value="QDH47023.1"/>
    <property type="molecule type" value="Genomic_DNA"/>
</dbReference>
<sequence length="733" mass="80612">MSTTTKLVPGKVHQNGIVSRENLTPTNPIISSPAHFPDFACVTPRGPIGRATVAMSGFSEKFGDIQDPNGPYYNPVAVAIGVLGKAGQASFSFRRLTANEEHARVIMGVILFEGQDVPNYVRNAAGGYEFDDAGKPLVDKTTPTVKGVVGFPAILKASPDTPVGKANSFEVNAVTGGTLPDDAKGKFYPLFELVGGVGDAYNAMYAAFGNPSFTDWTEVARFVITYGAFPFVMNIGERLDNGMRIPATTVSGTPDAQFTLYNMADNNNVRYGVQVALDRFTGRDVNRPVQERPAPFTDAFVYNTNIDTVCAALYKAEYVDGVGVAPEVLSNKLPVRAIMNPFSFVDHNGNPYHHVVFGGNTKFPGDKLDVSRVSMNHYFQASGGVDPYALANGDYPAAPDSWIEAVDGPWVTKSGTDELVSHKQFWAMNQILIEGYLTSYRGSLDVKDVIRNRTSFMWDLGYNDVIKDLMISFLGKRKDIIVVPCATEYLVNKSQEQLYSTREALHTKIAMIPESETFQSHACRSAINLWTGRVIDEPTFSQFSLNIETMYAFAIAGGGEDGKVYANLMPDNEGNRTLRVMHDPLVQFEDDDPAANNLIQGSITVTPLNTSQFCRPALPTVYNSTESVLKDLPNVWACICVEKILQDEWIKISGNTQLRREGYIARLKDAAEARIREQLGAVIVNYSVDPTFREDSPNAKSVMFTTTRLWFSKGVYMMDSTLEAYNEDSLATQ</sequence>
<evidence type="ECO:0000313" key="1">
    <source>
        <dbReference type="EMBL" id="QDH47023.1"/>
    </source>
</evidence>
<name>A0A514A168_9CAUD</name>
<accession>A0A514A168</accession>
<reference evidence="1 2" key="1">
    <citation type="submission" date="2019-04" db="EMBL/GenBank/DDBJ databases">
        <title>Novel bacteriophages capable of disrupting biofilms from clinical strains of Aeromonas hydrophila with intrinsic antibiotic resistance.</title>
        <authorList>
            <person name="Kabwe M."/>
            <person name="Brown T.L."/>
            <person name="Speirs L."/>
            <person name="Ku H."/>
            <person name="Leach M."/>
            <person name="Chan H.T."/>
            <person name="Petrovski S."/>
            <person name="Lock P."/>
            <person name="Tucci J."/>
        </authorList>
    </citation>
    <scope>NUCLEOTIDE SEQUENCE [LARGE SCALE GENOMIC DNA]</scope>
</reference>
<protein>
    <submittedName>
        <fullName evidence="1">Putative tail sheath protein</fullName>
    </submittedName>
</protein>